<accession>A0A1G5Z6T7</accession>
<feature type="chain" id="PRO_5011723700" description="Molecular chaperone DnaJ" evidence="1">
    <location>
        <begin position="26"/>
        <end position="238"/>
    </location>
</feature>
<dbReference type="PANTHER" id="PTHR15852">
    <property type="entry name" value="PLASTID TRANSCRIPTIONALLY ACTIVE PROTEIN"/>
    <property type="match status" value="1"/>
</dbReference>
<dbReference type="Proteomes" id="UP000198756">
    <property type="component" value="Unassembled WGS sequence"/>
</dbReference>
<gene>
    <name evidence="2" type="ORF">SAMN03080617_03297</name>
</gene>
<dbReference type="EMBL" id="FMXE01000027">
    <property type="protein sequence ID" value="SDA90434.1"/>
    <property type="molecule type" value="Genomic_DNA"/>
</dbReference>
<keyword evidence="3" id="KW-1185">Reference proteome</keyword>
<sequence>MKLYTLISRILLVTLLTMSSLDVIAQAGPNLGQTDRWMKGALAAIERNDYQTANSIFRNLIDSGLPLPDEMPYYFSETLYNLGQFDNSSNFLKKYLELTGFKGENYQGAKELQEKLKIHISAIEACNLCDRRGYRFETCFTCDGSRQIEQTCTYCKSKGIVGCSRCAASGLIKKVNIFNIVEFFECERCSGKGRLTCPECEGSGKEVSDCKTCSGAGKITSDHICDHEDHDHDTDPKK</sequence>
<protein>
    <recommendedName>
        <fullName evidence="4">Molecular chaperone DnaJ</fullName>
    </recommendedName>
</protein>
<name>A0A1G5Z6T7_9BACT</name>
<dbReference type="AlphaFoldDB" id="A0A1G5Z6T7"/>
<reference evidence="3" key="1">
    <citation type="submission" date="2016-10" db="EMBL/GenBank/DDBJ databases">
        <authorList>
            <person name="Varghese N."/>
            <person name="Submissions S."/>
        </authorList>
    </citation>
    <scope>NUCLEOTIDE SEQUENCE [LARGE SCALE GENOMIC DNA]</scope>
    <source>
        <strain evidence="3">DSM 22703</strain>
    </source>
</reference>
<dbReference type="SUPFAM" id="SSF57938">
    <property type="entry name" value="DnaJ/Hsp40 cysteine-rich domain"/>
    <property type="match status" value="1"/>
</dbReference>
<evidence type="ECO:0000313" key="2">
    <source>
        <dbReference type="EMBL" id="SDA90434.1"/>
    </source>
</evidence>
<evidence type="ECO:0000256" key="1">
    <source>
        <dbReference type="SAM" id="SignalP"/>
    </source>
</evidence>
<evidence type="ECO:0008006" key="4">
    <source>
        <dbReference type="Google" id="ProtNLM"/>
    </source>
</evidence>
<evidence type="ECO:0000313" key="3">
    <source>
        <dbReference type="Proteomes" id="UP000198756"/>
    </source>
</evidence>
<proteinExistence type="predicted"/>
<dbReference type="InterPro" id="IPR036410">
    <property type="entry name" value="HSP_DnaJ_Cys-rich_dom_sf"/>
</dbReference>
<dbReference type="PANTHER" id="PTHR15852:SF54">
    <property type="entry name" value="PROTEIN SSUH2 HOMOLOG"/>
    <property type="match status" value="1"/>
</dbReference>
<feature type="signal peptide" evidence="1">
    <location>
        <begin position="1"/>
        <end position="25"/>
    </location>
</feature>
<organism evidence="2 3">
    <name type="scientific">Algoriphagus alkaliphilus</name>
    <dbReference type="NCBI Taxonomy" id="279824"/>
    <lineage>
        <taxon>Bacteria</taxon>
        <taxon>Pseudomonadati</taxon>
        <taxon>Bacteroidota</taxon>
        <taxon>Cytophagia</taxon>
        <taxon>Cytophagales</taxon>
        <taxon>Cyclobacteriaceae</taxon>
        <taxon>Algoriphagus</taxon>
    </lineage>
</organism>
<keyword evidence="1" id="KW-0732">Signal</keyword>
<dbReference type="STRING" id="279824.SAMN03080617_03297"/>
<dbReference type="RefSeq" id="WP_245693288.1">
    <property type="nucleotide sequence ID" value="NZ_FMXE01000027.1"/>
</dbReference>